<protein>
    <submittedName>
        <fullName evidence="1">Uncharacterized protein</fullName>
    </submittedName>
</protein>
<dbReference type="Proteomes" id="UP000004129">
    <property type="component" value="Unassembled WGS sequence"/>
</dbReference>
<organism evidence="1 2">
    <name type="scientific">Selenomonas infelix ATCC 43532</name>
    <dbReference type="NCBI Taxonomy" id="679201"/>
    <lineage>
        <taxon>Bacteria</taxon>
        <taxon>Bacillati</taxon>
        <taxon>Bacillota</taxon>
        <taxon>Negativicutes</taxon>
        <taxon>Selenomonadales</taxon>
        <taxon>Selenomonadaceae</taxon>
        <taxon>Selenomonas</taxon>
    </lineage>
</organism>
<sequence length="96" mass="10978">MSKWTDIRDNIVKELNVEQVTEEAKQRITRAILAEGLPLIEQSVDKFVAQIKEQAKDEHGWCYWRDAVVLPAVMQGSVWLIKMVLDKSLAPTVKTV</sequence>
<proteinExistence type="predicted"/>
<dbReference type="AlphaFoldDB" id="G5GM59"/>
<evidence type="ECO:0000313" key="1">
    <source>
        <dbReference type="EMBL" id="EHG22304.1"/>
    </source>
</evidence>
<dbReference type="STRING" id="679201.HMPREF9334_00340"/>
<name>G5GM59_9FIRM</name>
<gene>
    <name evidence="1" type="ORF">HMPREF9334_00340</name>
</gene>
<evidence type="ECO:0000313" key="2">
    <source>
        <dbReference type="Proteomes" id="UP000004129"/>
    </source>
</evidence>
<reference evidence="1 2" key="1">
    <citation type="submission" date="2011-08" db="EMBL/GenBank/DDBJ databases">
        <title>The Genome Sequence of Selenomonas infelix ATCC 43532.</title>
        <authorList>
            <consortium name="The Broad Institute Genome Sequencing Platform"/>
            <person name="Earl A."/>
            <person name="Ward D."/>
            <person name="Feldgarden M."/>
            <person name="Gevers D."/>
            <person name="Izard J."/>
            <person name="Blanton J.M."/>
            <person name="Baranova O.V."/>
            <person name="Dewhirst F.E."/>
            <person name="Young S.K."/>
            <person name="Zeng Q."/>
            <person name="Gargeya S."/>
            <person name="Fitzgerald M."/>
            <person name="Haas B."/>
            <person name="Abouelleil A."/>
            <person name="Alvarado L."/>
            <person name="Arachchi H.M."/>
            <person name="Berlin A."/>
            <person name="Brown A."/>
            <person name="Chapman S.B."/>
            <person name="Chen Z."/>
            <person name="Dunbar C."/>
            <person name="Freedman E."/>
            <person name="Gearin G."/>
            <person name="Gellesch M."/>
            <person name="Goldberg J."/>
            <person name="Griggs A."/>
            <person name="Gujja S."/>
            <person name="Heiman D."/>
            <person name="Howarth C."/>
            <person name="Larson L."/>
            <person name="Lui A."/>
            <person name="MacDonald P.J.P."/>
            <person name="Montmayeur A."/>
            <person name="Murphy C."/>
            <person name="Neiman D."/>
            <person name="Pearson M."/>
            <person name="Priest M."/>
            <person name="Roberts A."/>
            <person name="Saif S."/>
            <person name="Shea T."/>
            <person name="Shenoy N."/>
            <person name="Sisk P."/>
            <person name="Stolte C."/>
            <person name="Sykes S."/>
            <person name="Wortman J."/>
            <person name="Nusbaum C."/>
            <person name="Birren B."/>
        </authorList>
    </citation>
    <scope>NUCLEOTIDE SEQUENCE [LARGE SCALE GENOMIC DNA]</scope>
    <source>
        <strain evidence="1 2">ATCC 43532</strain>
    </source>
</reference>
<keyword evidence="2" id="KW-1185">Reference proteome</keyword>
<dbReference type="OrthoDB" id="1666925at2"/>
<comment type="caution">
    <text evidence="1">The sequence shown here is derived from an EMBL/GenBank/DDBJ whole genome shotgun (WGS) entry which is preliminary data.</text>
</comment>
<accession>G5GM59</accession>
<dbReference type="RefSeq" id="WP_006691791.1">
    <property type="nucleotide sequence ID" value="NZ_JH376797.1"/>
</dbReference>
<dbReference type="PATRIC" id="fig|679201.3.peg.345"/>
<dbReference type="EMBL" id="ACZM01000003">
    <property type="protein sequence ID" value="EHG22304.1"/>
    <property type="molecule type" value="Genomic_DNA"/>
</dbReference>
<dbReference type="HOGENOM" id="CLU_2367740_0_0_9"/>